<feature type="transmembrane region" description="Helical" evidence="6">
    <location>
        <begin position="534"/>
        <end position="558"/>
    </location>
</feature>
<feature type="signal peptide" evidence="7">
    <location>
        <begin position="1"/>
        <end position="22"/>
    </location>
</feature>
<dbReference type="InterPro" id="IPR016169">
    <property type="entry name" value="FAD-bd_PCMH_sub2"/>
</dbReference>
<dbReference type="GO" id="GO:0071949">
    <property type="term" value="F:FAD binding"/>
    <property type="evidence" value="ECO:0007669"/>
    <property type="project" value="InterPro"/>
</dbReference>
<evidence type="ECO:0000256" key="1">
    <source>
        <dbReference type="ARBA" id="ARBA00005466"/>
    </source>
</evidence>
<dbReference type="InterPro" id="IPR050416">
    <property type="entry name" value="FAD-linked_Oxidoreductase"/>
</dbReference>
<dbReference type="PROSITE" id="PS51387">
    <property type="entry name" value="FAD_PCMH"/>
    <property type="match status" value="1"/>
</dbReference>
<dbReference type="GO" id="GO:0016491">
    <property type="term" value="F:oxidoreductase activity"/>
    <property type="evidence" value="ECO:0007669"/>
    <property type="project" value="UniProtKB-KW"/>
</dbReference>
<keyword evidence="2" id="KW-0285">Flavoprotein</keyword>
<evidence type="ECO:0000259" key="8">
    <source>
        <dbReference type="PROSITE" id="PS51387"/>
    </source>
</evidence>
<accession>A0A139H719</accession>
<sequence>MRALTVLRTLAVLSVELGLALANEMSHCCQALSDAGLGDALVYSGVEAYENDLQKYFSKAAVLTPQCFLQPRDTTEVSLAVKTLVAANKTEPCQFAIRGGGHTHFAGAAGIEKGVTIDLGMIKDVAYFQDNSSVSVGGGAVWSDVYEALDKIGVMVAGGRASSVGVGGLSLGGGNSYYAARYGWVCDNVLRYEVVLANGTIVVATKDDYPDLWLALKGGSSNFGVVTRYDFAAFDGGKIFGGVVLYPGDTADKQLQAILNFGDNIEKDPYGSTIVISMMMSDTKTPMFMNAYDYTKSVDQLPSSVFGEFLSIPGNISDSTGLRNMTSLAHEFELPKDHRVHFSTLTFKSDIRVMRKAHEAYENVTKTLVAQAKGDWAIYTLYQPIPTLFSQHSKAKGGNVLGLDRFKENLIMYEPYMKWQGADQDELFNSQARYLRDTISSYAKSIKADNDWLYLNYADKEQAPLEGYGLDNVHKIRAAAQKYDPDGVFQYMMPGGFKISQVSCKIPLRESIPDETQVKDSAVPGAKSHTKVGVISGSVVGGVVGAALILGALLFFLLKARPPPQQQLNPHKVVDPVVVHPKSDRDN</sequence>
<evidence type="ECO:0000256" key="2">
    <source>
        <dbReference type="ARBA" id="ARBA00022630"/>
    </source>
</evidence>
<evidence type="ECO:0000256" key="6">
    <source>
        <dbReference type="SAM" id="Phobius"/>
    </source>
</evidence>
<dbReference type="EMBL" id="LFZN01000121">
    <property type="protein sequence ID" value="KXS98148.1"/>
    <property type="molecule type" value="Genomic_DNA"/>
</dbReference>
<evidence type="ECO:0000256" key="3">
    <source>
        <dbReference type="ARBA" id="ARBA00022827"/>
    </source>
</evidence>
<keyword evidence="3" id="KW-0274">FAD</keyword>
<evidence type="ECO:0000313" key="10">
    <source>
        <dbReference type="Proteomes" id="UP000070133"/>
    </source>
</evidence>
<evidence type="ECO:0000256" key="7">
    <source>
        <dbReference type="SAM" id="SignalP"/>
    </source>
</evidence>
<evidence type="ECO:0000313" key="9">
    <source>
        <dbReference type="EMBL" id="KXS98148.1"/>
    </source>
</evidence>
<protein>
    <recommendedName>
        <fullName evidence="8">FAD-binding PCMH-type domain-containing protein</fullName>
    </recommendedName>
</protein>
<dbReference type="Gene3D" id="3.30.465.10">
    <property type="match status" value="1"/>
</dbReference>
<name>A0A139H719_9PEZI</name>
<dbReference type="PANTHER" id="PTHR42973">
    <property type="entry name" value="BINDING OXIDOREDUCTASE, PUTATIVE (AFU_ORTHOLOGUE AFUA_1G17690)-RELATED"/>
    <property type="match status" value="1"/>
</dbReference>
<dbReference type="Proteomes" id="UP000070133">
    <property type="component" value="Unassembled WGS sequence"/>
</dbReference>
<evidence type="ECO:0000256" key="5">
    <source>
        <dbReference type="SAM" id="MobiDB-lite"/>
    </source>
</evidence>
<dbReference type="SUPFAM" id="SSF56176">
    <property type="entry name" value="FAD-binding/transporter-associated domain-like"/>
    <property type="match status" value="1"/>
</dbReference>
<dbReference type="AlphaFoldDB" id="A0A139H719"/>
<proteinExistence type="inferred from homology"/>
<keyword evidence="6" id="KW-0472">Membrane</keyword>
<dbReference type="InterPro" id="IPR006094">
    <property type="entry name" value="Oxid_FAD_bind_N"/>
</dbReference>
<keyword evidence="6" id="KW-1133">Transmembrane helix</keyword>
<keyword evidence="7" id="KW-0732">Signal</keyword>
<dbReference type="InterPro" id="IPR036318">
    <property type="entry name" value="FAD-bd_PCMH-like_sf"/>
</dbReference>
<dbReference type="STRING" id="321146.A0A139H719"/>
<dbReference type="OrthoDB" id="2151789at2759"/>
<gene>
    <name evidence="9" type="ORF">AC578_9411</name>
</gene>
<reference evidence="9 10" key="1">
    <citation type="submission" date="2015-07" db="EMBL/GenBank/DDBJ databases">
        <title>Comparative genomics of the Sigatoka disease complex on banana suggests a link between parallel evolutionary changes in Pseudocercospora fijiensis and Pseudocercospora eumusae and increased virulence on the banana host.</title>
        <authorList>
            <person name="Chang T.-C."/>
            <person name="Salvucci A."/>
            <person name="Crous P.W."/>
            <person name="Stergiopoulos I."/>
        </authorList>
    </citation>
    <scope>NUCLEOTIDE SEQUENCE [LARGE SCALE GENOMIC DNA]</scope>
    <source>
        <strain evidence="9 10">CBS 114824</strain>
    </source>
</reference>
<comment type="caution">
    <text evidence="9">The sequence shown here is derived from an EMBL/GenBank/DDBJ whole genome shotgun (WGS) entry which is preliminary data.</text>
</comment>
<organism evidence="9 10">
    <name type="scientific">Pseudocercospora eumusae</name>
    <dbReference type="NCBI Taxonomy" id="321146"/>
    <lineage>
        <taxon>Eukaryota</taxon>
        <taxon>Fungi</taxon>
        <taxon>Dikarya</taxon>
        <taxon>Ascomycota</taxon>
        <taxon>Pezizomycotina</taxon>
        <taxon>Dothideomycetes</taxon>
        <taxon>Dothideomycetidae</taxon>
        <taxon>Mycosphaerellales</taxon>
        <taxon>Mycosphaerellaceae</taxon>
        <taxon>Pseudocercospora</taxon>
    </lineage>
</organism>
<dbReference type="PANTHER" id="PTHR42973:SF22">
    <property type="entry name" value="FAD-BINDING PCMH-TYPE DOMAIN-CONTAINING PROTEIN-RELATED"/>
    <property type="match status" value="1"/>
</dbReference>
<feature type="chain" id="PRO_5007806331" description="FAD-binding PCMH-type domain-containing protein" evidence="7">
    <location>
        <begin position="23"/>
        <end position="587"/>
    </location>
</feature>
<comment type="similarity">
    <text evidence="1">Belongs to the oxygen-dependent FAD-linked oxidoreductase family.</text>
</comment>
<feature type="domain" description="FAD-binding PCMH-type" evidence="8">
    <location>
        <begin position="61"/>
        <end position="236"/>
    </location>
</feature>
<feature type="region of interest" description="Disordered" evidence="5">
    <location>
        <begin position="567"/>
        <end position="587"/>
    </location>
</feature>
<keyword evidence="10" id="KW-1185">Reference proteome</keyword>
<dbReference type="InterPro" id="IPR016166">
    <property type="entry name" value="FAD-bd_PCMH"/>
</dbReference>
<keyword evidence="6" id="KW-0812">Transmembrane</keyword>
<evidence type="ECO:0000256" key="4">
    <source>
        <dbReference type="ARBA" id="ARBA00023002"/>
    </source>
</evidence>
<dbReference type="Pfam" id="PF01565">
    <property type="entry name" value="FAD_binding_4"/>
    <property type="match status" value="1"/>
</dbReference>
<keyword evidence="4" id="KW-0560">Oxidoreductase</keyword>